<dbReference type="eggNOG" id="ENOG502ZMKD">
    <property type="taxonomic scope" value="Bacteria"/>
</dbReference>
<dbReference type="PANTHER" id="PTHR47396:SF1">
    <property type="entry name" value="ATP-DEPENDENT HELICASE IRC3-RELATED"/>
    <property type="match status" value="1"/>
</dbReference>
<protein>
    <recommendedName>
        <fullName evidence="3">Helicase ATP-binding domain-containing protein</fullName>
    </recommendedName>
</protein>
<dbReference type="GO" id="GO:0016787">
    <property type="term" value="F:hydrolase activity"/>
    <property type="evidence" value="ECO:0007669"/>
    <property type="project" value="InterPro"/>
</dbReference>
<dbReference type="InterPro" id="IPR050742">
    <property type="entry name" value="Helicase_Restrict-Modif_Enz"/>
</dbReference>
<feature type="coiled-coil region" evidence="1">
    <location>
        <begin position="62"/>
        <end position="89"/>
    </location>
</feature>
<reference evidence="4 5" key="1">
    <citation type="journal article" date="2011" name="BMC Genomics">
        <title>Insight into cross-talk between intra-amoebal pathogens.</title>
        <authorList>
            <person name="Gimenez G."/>
            <person name="Bertelli C."/>
            <person name="Moliner C."/>
            <person name="Robert C."/>
            <person name="Raoult D."/>
            <person name="Fournier P.E."/>
            <person name="Greub G."/>
        </authorList>
    </citation>
    <scope>NUCLEOTIDE SEQUENCE [LARGE SCALE GENOMIC DNA]</scope>
    <source>
        <strain evidence="4 5">LLAP12</strain>
    </source>
</reference>
<dbReference type="STRING" id="658187.LDG_6932"/>
<feature type="compositionally biased region" description="Low complexity" evidence="2">
    <location>
        <begin position="193"/>
        <end position="205"/>
    </location>
</feature>
<dbReference type="EMBL" id="JH413820">
    <property type="protein sequence ID" value="EHL31026.1"/>
    <property type="molecule type" value="Genomic_DNA"/>
</dbReference>
<dbReference type="AlphaFoldDB" id="G9ENV4"/>
<dbReference type="PROSITE" id="PS51192">
    <property type="entry name" value="HELICASE_ATP_BIND_1"/>
    <property type="match status" value="1"/>
</dbReference>
<dbReference type="GO" id="GO:0005829">
    <property type="term" value="C:cytosol"/>
    <property type="evidence" value="ECO:0007669"/>
    <property type="project" value="TreeGrafter"/>
</dbReference>
<organism evidence="4 5">
    <name type="scientific">Legionella drancourtii LLAP12</name>
    <dbReference type="NCBI Taxonomy" id="658187"/>
    <lineage>
        <taxon>Bacteria</taxon>
        <taxon>Pseudomonadati</taxon>
        <taxon>Pseudomonadota</taxon>
        <taxon>Gammaproteobacteria</taxon>
        <taxon>Legionellales</taxon>
        <taxon>Legionellaceae</taxon>
        <taxon>Legionella</taxon>
    </lineage>
</organism>
<proteinExistence type="predicted"/>
<evidence type="ECO:0000256" key="2">
    <source>
        <dbReference type="SAM" id="MobiDB-lite"/>
    </source>
</evidence>
<dbReference type="Gene3D" id="3.40.50.300">
    <property type="entry name" value="P-loop containing nucleotide triphosphate hydrolases"/>
    <property type="match status" value="2"/>
</dbReference>
<dbReference type="Pfam" id="PF04851">
    <property type="entry name" value="ResIII"/>
    <property type="match status" value="1"/>
</dbReference>
<dbReference type="SUPFAM" id="SSF52540">
    <property type="entry name" value="P-loop containing nucleoside triphosphate hydrolases"/>
    <property type="match status" value="1"/>
</dbReference>
<dbReference type="InterPro" id="IPR001650">
    <property type="entry name" value="Helicase_C-like"/>
</dbReference>
<dbReference type="InterPro" id="IPR006935">
    <property type="entry name" value="Helicase/UvrB_N"/>
</dbReference>
<dbReference type="InterPro" id="IPR027417">
    <property type="entry name" value="P-loop_NTPase"/>
</dbReference>
<keyword evidence="1" id="KW-0175">Coiled coil</keyword>
<dbReference type="SMART" id="SM00487">
    <property type="entry name" value="DEXDc"/>
    <property type="match status" value="1"/>
</dbReference>
<keyword evidence="5" id="KW-1185">Reference proteome</keyword>
<dbReference type="GO" id="GO:0005524">
    <property type="term" value="F:ATP binding"/>
    <property type="evidence" value="ECO:0007669"/>
    <property type="project" value="InterPro"/>
</dbReference>
<dbReference type="HOGENOM" id="CLU_271350_0_0_6"/>
<gene>
    <name evidence="4" type="ORF">LDG_6932</name>
</gene>
<dbReference type="PANTHER" id="PTHR47396">
    <property type="entry name" value="TYPE I RESTRICTION ENZYME ECOKI R PROTEIN"/>
    <property type="match status" value="1"/>
</dbReference>
<dbReference type="Pfam" id="PF00271">
    <property type="entry name" value="Helicase_C"/>
    <property type="match status" value="1"/>
</dbReference>
<evidence type="ECO:0000256" key="1">
    <source>
        <dbReference type="SAM" id="Coils"/>
    </source>
</evidence>
<dbReference type="InterPro" id="IPR014001">
    <property type="entry name" value="Helicase_ATP-bd"/>
</dbReference>
<evidence type="ECO:0000259" key="3">
    <source>
        <dbReference type="PROSITE" id="PS51192"/>
    </source>
</evidence>
<dbReference type="InParanoid" id="G9ENV4"/>
<sequence length="1195" mass="136586">MLIETRDIEVFVRKYFKSDRPYFTFDGQMIAEGSSLYTQSSLSAIYCMIDGRETLVFTEHSLKIWRSKIKHFERVISEAQNQLQDQVTKNLAIVRTELLGVIQEKFPYPMQSQLQTWIKEQTQLSAQPQLRAELARYQAILKTVDLTPYSIVFPKDTLSIQFDIDLALCQLDFEVKDIHIQLSTHLQQSLYKTSQPSDSSSTVPSWITPATEHEEESSDWISMALASAKTFVPNEFDAAPNSTPSFHWTEENTLLDGEASHLMTINETKPHRPIQTMQDKITPEMEHVGVSLDWTSIALTPENRFALPDEFDTVPYSSPSFDWMEENTLLDEEASHLMTVNETEITDSLENHQHQLAIASVHQHVEARGGIHSKYMTEVPHPSLPKPAPHFSAYPMEHQELSFIPVHSILPSDSQHYSYSISSDYFAATLITLSKEIDTRQISTFICAGRTANALVPEPQQGRCVLICTEEEQEEIMPHLSAHLDILIISMLNSKYHGFYQELNSITARRLAAFLFASHLGLHEFIMLDDNIDKILLKKEALPISSWDNLFEHLKAHVHHKGSISVATKHNHKKAHGELGSKFFMINMRLIRELLKDEEQLFLLFPNAVQAKKWGEDYYFQLVLYYLLKERNIQGYSILPLEEISLVRSKNNRNFFASSGIKAEQFDKIDGLEPIPEELSDILSYTIIKLNQIIIDNYERYAAQDIFLQNVNILNQHAIANGQNSGTSTPFLRYSNGHDNFKANFYDLINEYDFKNSILRDYQINAIKAVPQFYQYPSRFTLATGSGKSLIQSTLAIMAYHASNESQKIFIITPQIELVRQFYHDLIQYNQLLHEENSFLQIPNSAIVTVSSHLQSIGVKLLRKNNFFKSQRSIVICCEDSFKKLLEEEPSMVKTAALILLDEYHEYSLTVKQLCAALPEDGPITIASSATPPKEDIIKNTLYSFSLHDALQGDFHAPVVALPLNVTYSLSNVEMLINCLPQMLKHQYHPGFEGEEESTLAETKGIIYLESIALCENAQRVLRSAGIAAYAIHSNNHQSSTEVKQFVESEAPGVLIAVRKLRFGFDCRDLAWEIIARRPSQKTAEQDMEQMLGRVIRLHKDKIGLVLTFKDIYDRYLAPLIKAQTKKPRLSGDFLAHEAEYHVNKDGTCKMVDPDVEELKKENPSRFFASSERKRKHAEYNKDDHDMTIIKVLNC</sequence>
<dbReference type="Proteomes" id="UP000002770">
    <property type="component" value="Unassembled WGS sequence"/>
</dbReference>
<accession>G9ENV4</accession>
<evidence type="ECO:0000313" key="5">
    <source>
        <dbReference type="Proteomes" id="UP000002770"/>
    </source>
</evidence>
<name>G9ENV4_9GAMM</name>
<evidence type="ECO:0000313" key="4">
    <source>
        <dbReference type="EMBL" id="EHL31026.1"/>
    </source>
</evidence>
<feature type="domain" description="Helicase ATP-binding" evidence="3">
    <location>
        <begin position="784"/>
        <end position="950"/>
    </location>
</feature>
<dbReference type="GO" id="GO:0003677">
    <property type="term" value="F:DNA binding"/>
    <property type="evidence" value="ECO:0007669"/>
    <property type="project" value="InterPro"/>
</dbReference>
<feature type="region of interest" description="Disordered" evidence="2">
    <location>
        <begin position="193"/>
        <end position="213"/>
    </location>
</feature>